<feature type="region of interest" description="Disordered" evidence="2">
    <location>
        <begin position="23"/>
        <end position="44"/>
    </location>
</feature>
<proteinExistence type="predicted"/>
<gene>
    <name evidence="3" type="ORF">LARSCL_LOCUS16613</name>
</gene>
<keyword evidence="4" id="KW-1185">Reference proteome</keyword>
<comment type="caution">
    <text evidence="3">The sequence shown here is derived from an EMBL/GenBank/DDBJ whole genome shotgun (WGS) entry which is preliminary data.</text>
</comment>
<dbReference type="EMBL" id="CAXIEN010000267">
    <property type="protein sequence ID" value="CAL1290656.1"/>
    <property type="molecule type" value="Genomic_DNA"/>
</dbReference>
<reference evidence="3 4" key="1">
    <citation type="submission" date="2024-04" db="EMBL/GenBank/DDBJ databases">
        <authorList>
            <person name="Rising A."/>
            <person name="Reimegard J."/>
            <person name="Sonavane S."/>
            <person name="Akerstrom W."/>
            <person name="Nylinder S."/>
            <person name="Hedman E."/>
            <person name="Kallberg Y."/>
        </authorList>
    </citation>
    <scope>NUCLEOTIDE SEQUENCE [LARGE SCALE GENOMIC DNA]</scope>
</reference>
<dbReference type="Proteomes" id="UP001497382">
    <property type="component" value="Unassembled WGS sequence"/>
</dbReference>
<evidence type="ECO:0000256" key="1">
    <source>
        <dbReference type="SAM" id="Coils"/>
    </source>
</evidence>
<feature type="coiled-coil region" evidence="1">
    <location>
        <begin position="249"/>
        <end position="276"/>
    </location>
</feature>
<accession>A0AAV2B311</accession>
<evidence type="ECO:0000313" key="4">
    <source>
        <dbReference type="Proteomes" id="UP001497382"/>
    </source>
</evidence>
<evidence type="ECO:0000313" key="3">
    <source>
        <dbReference type="EMBL" id="CAL1290656.1"/>
    </source>
</evidence>
<feature type="coiled-coil region" evidence="1">
    <location>
        <begin position="463"/>
        <end position="512"/>
    </location>
</feature>
<feature type="region of interest" description="Disordered" evidence="2">
    <location>
        <begin position="955"/>
        <end position="978"/>
    </location>
</feature>
<evidence type="ECO:0000256" key="2">
    <source>
        <dbReference type="SAM" id="MobiDB-lite"/>
    </source>
</evidence>
<dbReference type="AlphaFoldDB" id="A0AAV2B311"/>
<organism evidence="3 4">
    <name type="scientific">Larinioides sclopetarius</name>
    <dbReference type="NCBI Taxonomy" id="280406"/>
    <lineage>
        <taxon>Eukaryota</taxon>
        <taxon>Metazoa</taxon>
        <taxon>Ecdysozoa</taxon>
        <taxon>Arthropoda</taxon>
        <taxon>Chelicerata</taxon>
        <taxon>Arachnida</taxon>
        <taxon>Araneae</taxon>
        <taxon>Araneomorphae</taxon>
        <taxon>Entelegynae</taxon>
        <taxon>Araneoidea</taxon>
        <taxon>Araneidae</taxon>
        <taxon>Larinioides</taxon>
    </lineage>
</organism>
<keyword evidence="1" id="KW-0175">Coiled coil</keyword>
<feature type="compositionally biased region" description="Polar residues" evidence="2">
    <location>
        <begin position="965"/>
        <end position="978"/>
    </location>
</feature>
<name>A0AAV2B311_9ARAC</name>
<protein>
    <submittedName>
        <fullName evidence="3">Uncharacterized protein</fullName>
    </submittedName>
</protein>
<sequence length="1136" mass="130251">MHCTTTCERIHRLQWGIIQTQKNSTVGKPGSDGTDGGNAEGIKDPIPANGISSLPYIINAYKTYLRENINNRFNRYSLLQFLEQINSSNEIRSLYDTNALIDEFQGVEMQFHKLNKEIDFSLFYNSLLDRISEFAGSQNNGPNSIENKKVLNYLYTAILGRIENLKENSEQNLIINTRDYLDMVEDNTKILKDIQMINIKEKVVDKYKDSYKSGIDMKIKEAESLIKEKIGPEIDNITTEIDNEVNTLIEETIALEKKAEKDLQELEEEKKKLGNSLAIKGMFNCFKIIGGVVSFLGPAGAIAGTVISVTSNVGEALALQNEQKVLNLPSDTVSSLNTLSNQIKMMRNQKITYLNKVLNDLSDEVERNPEELGDMRDKISDIRNKLQKVSKNELDFQQVSILESELNEEIETKADYLKLHSNDEKSVDALKAIQKVNQMVQFGSLFFNMYGEMRNDQEKMDIISDAMVKKEDEIKKLREYEENIYEIIAPMLQEMEDHMKDISEKLESESQVALDVTKWQVQSTLKDMKLQMQRLTEGYDVRDDLSRSIEKLDDVMSTLINLYDRIQSYQDQENLANYIADVSSVEASEINIEDQQLINAVNHLEFVIRSNIVLEQYMSAMDAFQQWVFPFADYYIENSMLPSQLELDKNIEILVQNTVKRIEAMKHKIDLYHVSIMNGDQYIVCEEFSSQYVSSKPFFVWKNEDFGYLISNLLSGREVILKADVEYSEPYKDAVKFSEINFNFKIKNETAQSLLSNTLKGFDITATHLGNSYYRYNNKISMITSNSVAIYYSYEINGDGIPIRKSPVYDKLKKGDLLLSPYTLWEVRLTNYTDQYSFQDLEKFKNEIDVELSGLGCYVNRNPVRFSENKSNSILPLFKPKDTGLNDCKTSKYRSARSVNGIAVDGDYMTNVASKVMSSPINLLCNFFKTYFVSNLVISINQVFYREHASESNYHSELPEEYNETRSNGSSGMTPTINDTDAISSENDCINGRFVQKYIIFDVNFNDNNSCSKSFLLGDQKSRSDNKLTQVPDLNSSLLLADMVTRTIKGNRYKSPIDKYLLSPRELISRKINDGVVRNERDVKQILQRLLSEKEERPSSLFSKLSSYAKSMLQVLGLVGNSKTREYVEDIRHLFA</sequence>